<dbReference type="GO" id="GO:0006537">
    <property type="term" value="P:glutamate biosynthetic process"/>
    <property type="evidence" value="ECO:0007669"/>
    <property type="project" value="InterPro"/>
</dbReference>
<dbReference type="SUPFAM" id="SSF51395">
    <property type="entry name" value="FMN-linked oxidoreductases"/>
    <property type="match status" value="1"/>
</dbReference>
<dbReference type="AlphaFoldDB" id="A0AAW6U1C2"/>
<evidence type="ECO:0000313" key="4">
    <source>
        <dbReference type="EMBL" id="MDI6451793.1"/>
    </source>
</evidence>
<accession>A0AAW6U1C2</accession>
<dbReference type="InterPro" id="IPR013785">
    <property type="entry name" value="Aldolase_TIM"/>
</dbReference>
<gene>
    <name evidence="4" type="ORF">QJ522_22215</name>
</gene>
<name>A0AAW6U1C2_9BACT</name>
<evidence type="ECO:0000313" key="5">
    <source>
        <dbReference type="Proteomes" id="UP001431776"/>
    </source>
</evidence>
<dbReference type="GO" id="GO:0015930">
    <property type="term" value="F:glutamate synthase activity"/>
    <property type="evidence" value="ECO:0007669"/>
    <property type="project" value="InterPro"/>
</dbReference>
<protein>
    <submittedName>
        <fullName evidence="4">FMN-binding glutamate synthase family protein</fullName>
        <ecNumber evidence="4">1.4.-.-</ecNumber>
    </submittedName>
</protein>
<dbReference type="EC" id="1.4.-.-" evidence="4"/>
<feature type="region of interest" description="Disordered" evidence="2">
    <location>
        <begin position="1"/>
        <end position="23"/>
    </location>
</feature>
<sequence length="527" mass="57711">MSLSRVNSSAATLTKNRTEGSVTPTSGMCVTCVDGCIGMCEIGKSAYRGHEVIYPQPFGVITTASEKVYPVDYSHLNIMGTCVGAHGIEPDSDKAIFPAVNLEVRFGHDKGLKFRYPWLISGIGSTDIAKNNWEGLAIGSALAGTGLTIGENVAGMDPQADIQNGRVLDTVDLKRRVKLYRDHQRNGYGAIIVQANVEDTRLGVQEYAIGQLGVECVEMKWGQGAKNIGGEVKIRDLKKAQLLYERGYIVLPNPTNPAVIEAFHHGNFKEFERHSRVGMVSEESFAQRVEELRRAGAKYIFLKTGAYRPADLARALSFASKYKLDLLTVDGASGGTGMSPWRMMNEWGVPPLHLHSLLYRYAKRLADRNRHLPAIAVGGGFTFEDLIFKGLALGAPYVKLIGMARAPVAAAMVGKTIGRAIDAHQLPVYVERFGSTRDEIFVTAAELREELGNGDFDEIPTGAIGLYTYYERLGQGLRQLMAGCRKFSLEYMSRDDLAALTPEAAEITGLRHVMDVDEGRAEEILDN</sequence>
<evidence type="ECO:0000256" key="2">
    <source>
        <dbReference type="SAM" id="MobiDB-lite"/>
    </source>
</evidence>
<comment type="similarity">
    <text evidence="1">Belongs to the glutamate synthase family.</text>
</comment>
<keyword evidence="4" id="KW-0560">Oxidoreductase</keyword>
<keyword evidence="5" id="KW-1185">Reference proteome</keyword>
<organism evidence="4 5">
    <name type="scientific">Anaerobaca lacustris</name>
    <dbReference type="NCBI Taxonomy" id="3044600"/>
    <lineage>
        <taxon>Bacteria</taxon>
        <taxon>Pseudomonadati</taxon>
        <taxon>Planctomycetota</taxon>
        <taxon>Phycisphaerae</taxon>
        <taxon>Sedimentisphaerales</taxon>
        <taxon>Anaerobacaceae</taxon>
        <taxon>Anaerobaca</taxon>
    </lineage>
</organism>
<dbReference type="Gene3D" id="3.20.20.70">
    <property type="entry name" value="Aldolase class I"/>
    <property type="match status" value="1"/>
</dbReference>
<evidence type="ECO:0000256" key="1">
    <source>
        <dbReference type="ARBA" id="ARBA00009716"/>
    </source>
</evidence>
<comment type="caution">
    <text evidence="4">The sequence shown here is derived from an EMBL/GenBank/DDBJ whole genome shotgun (WGS) entry which is preliminary data.</text>
</comment>
<feature type="domain" description="Glutamate synthase" evidence="3">
    <location>
        <begin position="279"/>
        <end position="400"/>
    </location>
</feature>
<dbReference type="RefSeq" id="WP_349247200.1">
    <property type="nucleotide sequence ID" value="NZ_JASCXX010000055.1"/>
</dbReference>
<dbReference type="EMBL" id="JASCXX010000055">
    <property type="protein sequence ID" value="MDI6451793.1"/>
    <property type="molecule type" value="Genomic_DNA"/>
</dbReference>
<reference evidence="4" key="1">
    <citation type="submission" date="2023-05" db="EMBL/GenBank/DDBJ databases">
        <title>Anaerotaeda fermentans gen. nov., sp. nov., a novel anaerobic planctomycete of the new family within the order Sedimentisphaerales isolated from Taman Peninsula, Russia.</title>
        <authorList>
            <person name="Khomyakova M.A."/>
            <person name="Merkel A.Y."/>
            <person name="Slobodkin A.I."/>
        </authorList>
    </citation>
    <scope>NUCLEOTIDE SEQUENCE</scope>
    <source>
        <strain evidence="4">M17dextr</strain>
    </source>
</reference>
<dbReference type="CDD" id="cd02808">
    <property type="entry name" value="GltS_FMN"/>
    <property type="match status" value="1"/>
</dbReference>
<dbReference type="Pfam" id="PF01645">
    <property type="entry name" value="Glu_synthase"/>
    <property type="match status" value="1"/>
</dbReference>
<dbReference type="InterPro" id="IPR002932">
    <property type="entry name" value="Glu_synthdom"/>
</dbReference>
<dbReference type="Proteomes" id="UP001431776">
    <property type="component" value="Unassembled WGS sequence"/>
</dbReference>
<evidence type="ECO:0000259" key="3">
    <source>
        <dbReference type="Pfam" id="PF01645"/>
    </source>
</evidence>
<proteinExistence type="inferred from homology"/>